<protein>
    <submittedName>
        <fullName evidence="1">Uncharacterized protein</fullName>
    </submittedName>
</protein>
<sequence>MILVIKPISQPYIVSNILYFGKSIVDFVRRYKDKGSLYFSQVMHLRLIAEFGVISSVNFNLFSYLYCNDLIGC</sequence>
<reference evidence="1" key="1">
    <citation type="submission" date="2014-09" db="EMBL/GenBank/DDBJ databases">
        <authorList>
            <person name="Magalhaes I.L.F."/>
            <person name="Oliveira U."/>
            <person name="Santos F.R."/>
            <person name="Vidigal T.H.D.A."/>
            <person name="Brescovit A.D."/>
            <person name="Santos A.J."/>
        </authorList>
    </citation>
    <scope>NUCLEOTIDE SEQUENCE</scope>
    <source>
        <tissue evidence="1">Shoot tissue taken approximately 20 cm above the soil surface</tissue>
    </source>
</reference>
<organism evidence="1">
    <name type="scientific">Arundo donax</name>
    <name type="common">Giant reed</name>
    <name type="synonym">Donax arundinaceus</name>
    <dbReference type="NCBI Taxonomy" id="35708"/>
    <lineage>
        <taxon>Eukaryota</taxon>
        <taxon>Viridiplantae</taxon>
        <taxon>Streptophyta</taxon>
        <taxon>Embryophyta</taxon>
        <taxon>Tracheophyta</taxon>
        <taxon>Spermatophyta</taxon>
        <taxon>Magnoliopsida</taxon>
        <taxon>Liliopsida</taxon>
        <taxon>Poales</taxon>
        <taxon>Poaceae</taxon>
        <taxon>PACMAD clade</taxon>
        <taxon>Arundinoideae</taxon>
        <taxon>Arundineae</taxon>
        <taxon>Arundo</taxon>
    </lineage>
</organism>
<dbReference type="EMBL" id="GBRH01279853">
    <property type="protein sequence ID" value="JAD18042.1"/>
    <property type="molecule type" value="Transcribed_RNA"/>
</dbReference>
<proteinExistence type="predicted"/>
<accession>A0A0A9U3L5</accession>
<name>A0A0A9U3L5_ARUDO</name>
<reference evidence="1" key="2">
    <citation type="journal article" date="2015" name="Data Brief">
        <title>Shoot transcriptome of the giant reed, Arundo donax.</title>
        <authorList>
            <person name="Barrero R.A."/>
            <person name="Guerrero F.D."/>
            <person name="Moolhuijzen P."/>
            <person name="Goolsby J.A."/>
            <person name="Tidwell J."/>
            <person name="Bellgard S.E."/>
            <person name="Bellgard M.I."/>
        </authorList>
    </citation>
    <scope>NUCLEOTIDE SEQUENCE</scope>
    <source>
        <tissue evidence="1">Shoot tissue taken approximately 20 cm above the soil surface</tissue>
    </source>
</reference>
<dbReference type="AlphaFoldDB" id="A0A0A9U3L5"/>
<evidence type="ECO:0000313" key="1">
    <source>
        <dbReference type="EMBL" id="JAD18042.1"/>
    </source>
</evidence>